<evidence type="ECO:0000256" key="6">
    <source>
        <dbReference type="ARBA" id="ARBA00023054"/>
    </source>
</evidence>
<evidence type="ECO:0000313" key="14">
    <source>
        <dbReference type="EMBL" id="KAI6658498.1"/>
    </source>
</evidence>
<sequence>MSSVESKIEENTKGEVDKVRVSIRSRPLSDIEENAGYASVIEVDEVNGQIFISGKHLKSRSSNRSFTFDTVFGPTSKQLDIYNDTARPIVNSVLEGYNGTIFAYGQTGTGKTYTMEGDRNDSELQGIIPNSFAHIFGHIAKSEGENQFLVRVSYLEIYNEQVRDLLVKDPGDKIPKIHERPDIGVYVQDLLSCVVKSVDDMDKIMTTGNRNRAFAKTNMNLRSSRSHAIFTITVERSDLGADNELHVRMGKLHLVDLAGSERVKKAGVTGDQFKEATNINLSLTTLGNVISALVDGKSTHIPYRNSNLTRLLQDSLGGNSKTVMLANIGPASFNIEESVNTLRYANRAKQIQNIVRINEDPKDALLREFQLEIAKLKKKLEEGSSSEIEVQESPDIPKRKKRLKRKVSDTILTLEKELESEKNSFLMKKDMAEEEKQVAREELQLKERELGRAKQEQKDLEERLADLQGKVIVGGVNLLDKAEKQERLLEESAKELKRRKEREAKLAKKLEKTEAEKLDIEEKYASLQEEADGKTKKLKKLWKMIVTAKQELADLKAENHLEVSELTDNVGLLNRELSLTNLILSFYVPEQAMHLIEDNSIWDESIGEWHIRNLAYAGNNVAREDTTPDIDYDEVYGADISGVYLSYTPGYKRTIGEKGKEKTGVSKSSSKERRRKMPAQDKAGYPVSKSASVIQKHYA</sequence>
<evidence type="ECO:0000256" key="3">
    <source>
        <dbReference type="ARBA" id="ARBA00022701"/>
    </source>
</evidence>
<dbReference type="InterPro" id="IPR027417">
    <property type="entry name" value="P-loop_NTPase"/>
</dbReference>
<dbReference type="InterPro" id="IPR001752">
    <property type="entry name" value="Kinesin_motor_dom"/>
</dbReference>
<dbReference type="FunFam" id="3.40.850.10:FF:000082">
    <property type="entry name" value="OSM3-like kinesin"/>
    <property type="match status" value="1"/>
</dbReference>
<dbReference type="InterPro" id="IPR027640">
    <property type="entry name" value="Kinesin-like_fam"/>
</dbReference>
<dbReference type="GO" id="GO:0007018">
    <property type="term" value="P:microtubule-based movement"/>
    <property type="evidence" value="ECO:0007669"/>
    <property type="project" value="InterPro"/>
</dbReference>
<keyword evidence="6 11" id="KW-0175">Coiled coil</keyword>
<evidence type="ECO:0000256" key="2">
    <source>
        <dbReference type="ARBA" id="ARBA00022490"/>
    </source>
</evidence>
<organism evidence="14 15">
    <name type="scientific">Oopsacas minuta</name>
    <dbReference type="NCBI Taxonomy" id="111878"/>
    <lineage>
        <taxon>Eukaryota</taxon>
        <taxon>Metazoa</taxon>
        <taxon>Porifera</taxon>
        <taxon>Hexactinellida</taxon>
        <taxon>Hexasterophora</taxon>
        <taxon>Lyssacinosida</taxon>
        <taxon>Leucopsacidae</taxon>
        <taxon>Oopsacas</taxon>
    </lineage>
</organism>
<dbReference type="Gene3D" id="3.40.850.10">
    <property type="entry name" value="Kinesin motor domain"/>
    <property type="match status" value="1"/>
</dbReference>
<dbReference type="GO" id="GO:0008017">
    <property type="term" value="F:microtubule binding"/>
    <property type="evidence" value="ECO:0007669"/>
    <property type="project" value="InterPro"/>
</dbReference>
<dbReference type="Pfam" id="PF00225">
    <property type="entry name" value="Kinesin"/>
    <property type="match status" value="1"/>
</dbReference>
<evidence type="ECO:0000256" key="8">
    <source>
        <dbReference type="ARBA" id="ARBA00023212"/>
    </source>
</evidence>
<keyword evidence="3 10" id="KW-0493">Microtubule</keyword>
<dbReference type="SUPFAM" id="SSF52540">
    <property type="entry name" value="P-loop containing nucleoside triphosphate hydrolases"/>
    <property type="match status" value="1"/>
</dbReference>
<reference evidence="14 15" key="1">
    <citation type="journal article" date="2023" name="BMC Biol.">
        <title>The compact genome of the sponge Oopsacas minuta (Hexactinellida) is lacking key metazoan core genes.</title>
        <authorList>
            <person name="Santini S."/>
            <person name="Schenkelaars Q."/>
            <person name="Jourda C."/>
            <person name="Duchesne M."/>
            <person name="Belahbib H."/>
            <person name="Rocher C."/>
            <person name="Selva M."/>
            <person name="Riesgo A."/>
            <person name="Vervoort M."/>
            <person name="Leys S.P."/>
            <person name="Kodjabachian L."/>
            <person name="Le Bivic A."/>
            <person name="Borchiellini C."/>
            <person name="Claverie J.M."/>
            <person name="Renard E."/>
        </authorList>
    </citation>
    <scope>NUCLEOTIDE SEQUENCE [LARGE SCALE GENOMIC DNA]</scope>
    <source>
        <strain evidence="14">SPO-2</strain>
    </source>
</reference>
<dbReference type="EMBL" id="JAKMXF010000088">
    <property type="protein sequence ID" value="KAI6658498.1"/>
    <property type="molecule type" value="Genomic_DNA"/>
</dbReference>
<evidence type="ECO:0000256" key="9">
    <source>
        <dbReference type="PROSITE-ProRule" id="PRU00283"/>
    </source>
</evidence>
<keyword evidence="2" id="KW-0963">Cytoplasm</keyword>
<dbReference type="GO" id="GO:0005524">
    <property type="term" value="F:ATP binding"/>
    <property type="evidence" value="ECO:0007669"/>
    <property type="project" value="UniProtKB-UniRule"/>
</dbReference>
<evidence type="ECO:0000256" key="5">
    <source>
        <dbReference type="ARBA" id="ARBA00022840"/>
    </source>
</evidence>
<evidence type="ECO:0000313" key="15">
    <source>
        <dbReference type="Proteomes" id="UP001165289"/>
    </source>
</evidence>
<keyword evidence="4 9" id="KW-0547">Nucleotide-binding</keyword>
<comment type="caution">
    <text evidence="14">The sequence shown here is derived from an EMBL/GenBank/DDBJ whole genome shotgun (WGS) entry which is preliminary data.</text>
</comment>
<dbReference type="PANTHER" id="PTHR47969:SF21">
    <property type="entry name" value="KINESIN-LIKE PROTEIN"/>
    <property type="match status" value="1"/>
</dbReference>
<keyword evidence="15" id="KW-1185">Reference proteome</keyword>
<name>A0AAV7KBE4_9METZ</name>
<feature type="region of interest" description="Disordered" evidence="12">
    <location>
        <begin position="656"/>
        <end position="699"/>
    </location>
</feature>
<gene>
    <name evidence="14" type="ORF">LOD99_15298</name>
</gene>
<comment type="similarity">
    <text evidence="9 10">Belongs to the TRAFAC class myosin-kinesin ATPase superfamily. Kinesin family.</text>
</comment>
<dbReference type="InterPro" id="IPR036961">
    <property type="entry name" value="Kinesin_motor_dom_sf"/>
</dbReference>
<dbReference type="InterPro" id="IPR019821">
    <property type="entry name" value="Kinesin_motor_CS"/>
</dbReference>
<evidence type="ECO:0000256" key="1">
    <source>
        <dbReference type="ARBA" id="ARBA00004245"/>
    </source>
</evidence>
<feature type="domain" description="Kinesin motor" evidence="13">
    <location>
        <begin position="18"/>
        <end position="351"/>
    </location>
</feature>
<dbReference type="AlphaFoldDB" id="A0AAV7KBE4"/>
<dbReference type="Proteomes" id="UP001165289">
    <property type="component" value="Unassembled WGS sequence"/>
</dbReference>
<dbReference type="SMART" id="SM00129">
    <property type="entry name" value="KISc"/>
    <property type="match status" value="1"/>
</dbReference>
<evidence type="ECO:0000256" key="12">
    <source>
        <dbReference type="SAM" id="MobiDB-lite"/>
    </source>
</evidence>
<comment type="subcellular location">
    <subcellularLocation>
        <location evidence="1">Cytoplasm</location>
        <location evidence="1">Cytoskeleton</location>
    </subcellularLocation>
</comment>
<dbReference type="PRINTS" id="PR00380">
    <property type="entry name" value="KINESINHEAVY"/>
</dbReference>
<dbReference type="GO" id="GO:0003777">
    <property type="term" value="F:microtubule motor activity"/>
    <property type="evidence" value="ECO:0007669"/>
    <property type="project" value="InterPro"/>
</dbReference>
<dbReference type="GO" id="GO:0005874">
    <property type="term" value="C:microtubule"/>
    <property type="evidence" value="ECO:0007669"/>
    <property type="project" value="UniProtKB-KW"/>
</dbReference>
<evidence type="ECO:0000256" key="10">
    <source>
        <dbReference type="RuleBase" id="RU000394"/>
    </source>
</evidence>
<proteinExistence type="inferred from homology"/>
<dbReference type="PROSITE" id="PS50067">
    <property type="entry name" value="KINESIN_MOTOR_2"/>
    <property type="match status" value="1"/>
</dbReference>
<dbReference type="PROSITE" id="PS00411">
    <property type="entry name" value="KINESIN_MOTOR_1"/>
    <property type="match status" value="1"/>
</dbReference>
<keyword evidence="8" id="KW-0206">Cytoskeleton</keyword>
<accession>A0AAV7KBE4</accession>
<dbReference type="PANTHER" id="PTHR47969">
    <property type="entry name" value="CHROMOSOME-ASSOCIATED KINESIN KIF4A-RELATED"/>
    <property type="match status" value="1"/>
</dbReference>
<evidence type="ECO:0000256" key="11">
    <source>
        <dbReference type="SAM" id="Coils"/>
    </source>
</evidence>
<evidence type="ECO:0000256" key="7">
    <source>
        <dbReference type="ARBA" id="ARBA00023175"/>
    </source>
</evidence>
<feature type="binding site" evidence="9">
    <location>
        <begin position="105"/>
        <end position="112"/>
    </location>
    <ligand>
        <name>ATP</name>
        <dbReference type="ChEBI" id="CHEBI:30616"/>
    </ligand>
</feature>
<keyword evidence="7 9" id="KW-0505">Motor protein</keyword>
<evidence type="ECO:0000256" key="4">
    <source>
        <dbReference type="ARBA" id="ARBA00022741"/>
    </source>
</evidence>
<feature type="coiled-coil region" evidence="11">
    <location>
        <begin position="415"/>
        <end position="537"/>
    </location>
</feature>
<protein>
    <recommendedName>
        <fullName evidence="10">Kinesin-like protein</fullName>
    </recommendedName>
</protein>
<keyword evidence="5 9" id="KW-0067">ATP-binding</keyword>
<evidence type="ECO:0000259" key="13">
    <source>
        <dbReference type="PROSITE" id="PS50067"/>
    </source>
</evidence>